<sequence>MNRVNIPIWAVKGLAPVVGVRHEKDMFSVSTTQLYPFDVTFNQTPSYTLYKGAPQGNPSTTLKAYCMGCCVDVKPNYVLNLGFTESDIEVTSDIVATFVVGLSGTGRYILTQIMWNRFLGKASNVNYIVGFSAEFGIPSFDSSGHTCTLDFLLQRDFPNPRI</sequence>
<dbReference type="EMBL" id="JARJLG010000001">
    <property type="protein sequence ID" value="KAJ7785090.1"/>
    <property type="molecule type" value="Genomic_DNA"/>
</dbReference>
<protein>
    <submittedName>
        <fullName evidence="1">Uncharacterized protein</fullName>
    </submittedName>
</protein>
<evidence type="ECO:0000313" key="2">
    <source>
        <dbReference type="Proteomes" id="UP001215280"/>
    </source>
</evidence>
<accession>A0AAD7KI03</accession>
<comment type="caution">
    <text evidence="1">The sequence shown here is derived from an EMBL/GenBank/DDBJ whole genome shotgun (WGS) entry which is preliminary data.</text>
</comment>
<name>A0AAD7KI03_9AGAR</name>
<gene>
    <name evidence="1" type="ORF">DFH07DRAFT_763705</name>
</gene>
<evidence type="ECO:0000313" key="1">
    <source>
        <dbReference type="EMBL" id="KAJ7785090.1"/>
    </source>
</evidence>
<keyword evidence="2" id="KW-1185">Reference proteome</keyword>
<dbReference type="AlphaFoldDB" id="A0AAD7KI03"/>
<proteinExistence type="predicted"/>
<dbReference type="Proteomes" id="UP001215280">
    <property type="component" value="Unassembled WGS sequence"/>
</dbReference>
<reference evidence="1" key="1">
    <citation type="submission" date="2023-03" db="EMBL/GenBank/DDBJ databases">
        <title>Massive genome expansion in bonnet fungi (Mycena s.s.) driven by repeated elements and novel gene families across ecological guilds.</title>
        <authorList>
            <consortium name="Lawrence Berkeley National Laboratory"/>
            <person name="Harder C.B."/>
            <person name="Miyauchi S."/>
            <person name="Viragh M."/>
            <person name="Kuo A."/>
            <person name="Thoen E."/>
            <person name="Andreopoulos B."/>
            <person name="Lu D."/>
            <person name="Skrede I."/>
            <person name="Drula E."/>
            <person name="Henrissat B."/>
            <person name="Morin E."/>
            <person name="Kohler A."/>
            <person name="Barry K."/>
            <person name="LaButti K."/>
            <person name="Morin E."/>
            <person name="Salamov A."/>
            <person name="Lipzen A."/>
            <person name="Mereny Z."/>
            <person name="Hegedus B."/>
            <person name="Baldrian P."/>
            <person name="Stursova M."/>
            <person name="Weitz H."/>
            <person name="Taylor A."/>
            <person name="Grigoriev I.V."/>
            <person name="Nagy L.G."/>
            <person name="Martin F."/>
            <person name="Kauserud H."/>
        </authorList>
    </citation>
    <scope>NUCLEOTIDE SEQUENCE</scope>
    <source>
        <strain evidence="1">CBHHK188m</strain>
    </source>
</reference>
<organism evidence="1 2">
    <name type="scientific">Mycena maculata</name>
    <dbReference type="NCBI Taxonomy" id="230809"/>
    <lineage>
        <taxon>Eukaryota</taxon>
        <taxon>Fungi</taxon>
        <taxon>Dikarya</taxon>
        <taxon>Basidiomycota</taxon>
        <taxon>Agaricomycotina</taxon>
        <taxon>Agaricomycetes</taxon>
        <taxon>Agaricomycetidae</taxon>
        <taxon>Agaricales</taxon>
        <taxon>Marasmiineae</taxon>
        <taxon>Mycenaceae</taxon>
        <taxon>Mycena</taxon>
    </lineage>
</organism>